<evidence type="ECO:0000256" key="4">
    <source>
        <dbReference type="PROSITE-ProRule" id="PRU01248"/>
    </source>
</evidence>
<dbReference type="GO" id="GO:0006310">
    <property type="term" value="P:DNA recombination"/>
    <property type="evidence" value="ECO:0007669"/>
    <property type="project" value="UniProtKB-KW"/>
</dbReference>
<reference evidence="7" key="1">
    <citation type="submission" date="2022-08" db="EMBL/GenBank/DDBJ databases">
        <title>Genomic Encyclopedia of Type Strains, Phase III (KMG-III): the genomes of soil and plant-associated and newly described type strains.</title>
        <authorList>
            <person name="Whitman W."/>
        </authorList>
    </citation>
    <scope>NUCLEOTIDE SEQUENCE</scope>
    <source>
        <strain evidence="7">HMT 1</strain>
    </source>
</reference>
<dbReference type="GO" id="GO:0003677">
    <property type="term" value="F:DNA binding"/>
    <property type="evidence" value="ECO:0007669"/>
    <property type="project" value="UniProtKB-UniRule"/>
</dbReference>
<dbReference type="PROSITE" id="PS51898">
    <property type="entry name" value="TYR_RECOMBINASE"/>
    <property type="match status" value="1"/>
</dbReference>
<dbReference type="InterPro" id="IPR024456">
    <property type="entry name" value="Integrase_catalytic_putative"/>
</dbReference>
<dbReference type="InterPro" id="IPR013762">
    <property type="entry name" value="Integrase-like_cat_sf"/>
</dbReference>
<protein>
    <submittedName>
        <fullName evidence="7">Site-specific recombinase XerC</fullName>
    </submittedName>
</protein>
<keyword evidence="2 4" id="KW-0238">DNA-binding</keyword>
<dbReference type="InterPro" id="IPR024457">
    <property type="entry name" value="Putative_integrase_N"/>
</dbReference>
<evidence type="ECO:0000259" key="5">
    <source>
        <dbReference type="PROSITE" id="PS51898"/>
    </source>
</evidence>
<keyword evidence="1" id="KW-0229">DNA integration</keyword>
<dbReference type="PROSITE" id="PS51900">
    <property type="entry name" value="CB"/>
    <property type="match status" value="1"/>
</dbReference>
<sequence length="325" mass="36671">MNMATTLQDEMNRMALKTGGSENTKDGRMQTYSLFVDWCILENIQLKHIWHIKNRHVLKYVQFRLSLGISPRTLKNEMSHLRSVTNRITLTNDQLGIPRGSRKGVRMPPSEDYIMECLQRLNRIEFQVAVLLQRLLGLRSKEVIMIGPAIKALLIELRKWYLVNITRGTKGGKSRNVDIHEYEAIRDLLLLAQELVNKNGGQLIPAKSLKAAQSKYLKAAARAGLKHEHAPHSLRYSFAVHAIETYKDIGFDEDEALARTALSLGHGAGRTRFVKSVYARHPVEPSVNGITPMDLVACVMESNSNWGSNTRHAPGYVQDTAQPQP</sequence>
<dbReference type="AlphaFoldDB" id="A0AAE3HLM9"/>
<dbReference type="Pfam" id="PF12834">
    <property type="entry name" value="Phage_int_SAM_2"/>
    <property type="match status" value="1"/>
</dbReference>
<accession>A0AAE3HLM9</accession>
<dbReference type="InterPro" id="IPR010998">
    <property type="entry name" value="Integrase_recombinase_N"/>
</dbReference>
<evidence type="ECO:0000256" key="2">
    <source>
        <dbReference type="ARBA" id="ARBA00023125"/>
    </source>
</evidence>
<proteinExistence type="predicted"/>
<dbReference type="InterPro" id="IPR011010">
    <property type="entry name" value="DNA_brk_join_enz"/>
</dbReference>
<comment type="caution">
    <text evidence="7">The sequence shown here is derived from an EMBL/GenBank/DDBJ whole genome shotgun (WGS) entry which is preliminary data.</text>
</comment>
<dbReference type="Gene3D" id="1.10.443.10">
    <property type="entry name" value="Intergrase catalytic core"/>
    <property type="match status" value="1"/>
</dbReference>
<evidence type="ECO:0000256" key="1">
    <source>
        <dbReference type="ARBA" id="ARBA00022908"/>
    </source>
</evidence>
<dbReference type="Pfam" id="PF12835">
    <property type="entry name" value="Integrase_1"/>
    <property type="match status" value="1"/>
</dbReference>
<dbReference type="GO" id="GO:0015074">
    <property type="term" value="P:DNA integration"/>
    <property type="evidence" value="ECO:0007669"/>
    <property type="project" value="UniProtKB-KW"/>
</dbReference>
<keyword evidence="8" id="KW-1185">Reference proteome</keyword>
<dbReference type="EMBL" id="JANUCT010000025">
    <property type="protein sequence ID" value="MCS3904519.1"/>
    <property type="molecule type" value="Genomic_DNA"/>
</dbReference>
<keyword evidence="3" id="KW-0233">DNA recombination</keyword>
<name>A0AAE3HLM9_9GAMM</name>
<dbReference type="InterPro" id="IPR044068">
    <property type="entry name" value="CB"/>
</dbReference>
<feature type="domain" description="Core-binding (CB)" evidence="6">
    <location>
        <begin position="1"/>
        <end position="89"/>
    </location>
</feature>
<dbReference type="InterPro" id="IPR002104">
    <property type="entry name" value="Integrase_catalytic"/>
</dbReference>
<feature type="domain" description="Tyr recombinase" evidence="5">
    <location>
        <begin position="106"/>
        <end position="292"/>
    </location>
</feature>
<evidence type="ECO:0000259" key="6">
    <source>
        <dbReference type="PROSITE" id="PS51900"/>
    </source>
</evidence>
<evidence type="ECO:0000313" key="8">
    <source>
        <dbReference type="Proteomes" id="UP001204445"/>
    </source>
</evidence>
<gene>
    <name evidence="7" type="ORF">J2T55_002558</name>
</gene>
<evidence type="ECO:0000256" key="3">
    <source>
        <dbReference type="ARBA" id="ARBA00023172"/>
    </source>
</evidence>
<evidence type="ECO:0000313" key="7">
    <source>
        <dbReference type="EMBL" id="MCS3904519.1"/>
    </source>
</evidence>
<dbReference type="Gene3D" id="1.10.150.130">
    <property type="match status" value="1"/>
</dbReference>
<dbReference type="Proteomes" id="UP001204445">
    <property type="component" value="Unassembled WGS sequence"/>
</dbReference>
<dbReference type="SUPFAM" id="SSF56349">
    <property type="entry name" value="DNA breaking-rejoining enzymes"/>
    <property type="match status" value="1"/>
</dbReference>
<organism evidence="7 8">
    <name type="scientific">Methylohalomonas lacus</name>
    <dbReference type="NCBI Taxonomy" id="398773"/>
    <lineage>
        <taxon>Bacteria</taxon>
        <taxon>Pseudomonadati</taxon>
        <taxon>Pseudomonadota</taxon>
        <taxon>Gammaproteobacteria</taxon>
        <taxon>Methylohalomonadales</taxon>
        <taxon>Methylohalomonadaceae</taxon>
        <taxon>Methylohalomonas</taxon>
    </lineage>
</organism>